<name>A0A9W6SHX9_9ACTN</name>
<comment type="pathway">
    <text evidence="1">Carbohydrate acid metabolism.</text>
</comment>
<evidence type="ECO:0000256" key="4">
    <source>
        <dbReference type="ARBA" id="ARBA00022679"/>
    </source>
</evidence>
<evidence type="ECO:0000256" key="8">
    <source>
        <dbReference type="ARBA" id="ARBA00048090"/>
    </source>
</evidence>
<dbReference type="NCBIfam" id="TIGR01313">
    <property type="entry name" value="therm_gnt_kin"/>
    <property type="match status" value="1"/>
</dbReference>
<gene>
    <name evidence="10" type="ORF">Afil01_14150</name>
</gene>
<dbReference type="Pfam" id="PF13671">
    <property type="entry name" value="AAA_33"/>
    <property type="match status" value="1"/>
</dbReference>
<dbReference type="AlphaFoldDB" id="A0A9W6SHX9"/>
<dbReference type="PANTHER" id="PTHR43442">
    <property type="entry name" value="GLUCONOKINASE-RELATED"/>
    <property type="match status" value="1"/>
</dbReference>
<dbReference type="GO" id="GO:0005975">
    <property type="term" value="P:carbohydrate metabolic process"/>
    <property type="evidence" value="ECO:0007669"/>
    <property type="project" value="InterPro"/>
</dbReference>
<evidence type="ECO:0000256" key="7">
    <source>
        <dbReference type="ARBA" id="ARBA00022840"/>
    </source>
</evidence>
<evidence type="ECO:0000256" key="9">
    <source>
        <dbReference type="RuleBase" id="RU363066"/>
    </source>
</evidence>
<keyword evidence="6 9" id="KW-0418">Kinase</keyword>
<evidence type="ECO:0000256" key="3">
    <source>
        <dbReference type="ARBA" id="ARBA00012054"/>
    </source>
</evidence>
<dbReference type="InterPro" id="IPR006001">
    <property type="entry name" value="Therm_gnt_kin"/>
</dbReference>
<dbReference type="GO" id="GO:0005524">
    <property type="term" value="F:ATP binding"/>
    <property type="evidence" value="ECO:0007669"/>
    <property type="project" value="UniProtKB-KW"/>
</dbReference>
<dbReference type="GO" id="GO:0046316">
    <property type="term" value="F:gluconokinase activity"/>
    <property type="evidence" value="ECO:0007669"/>
    <property type="project" value="UniProtKB-EC"/>
</dbReference>
<protein>
    <recommendedName>
        <fullName evidence="3 9">Gluconokinase</fullName>
        <ecNumber evidence="3 9">2.7.1.12</ecNumber>
    </recommendedName>
</protein>
<dbReference type="GO" id="GO:0005737">
    <property type="term" value="C:cytoplasm"/>
    <property type="evidence" value="ECO:0007669"/>
    <property type="project" value="TreeGrafter"/>
</dbReference>
<comment type="catalytic activity">
    <reaction evidence="8 9">
        <text>D-gluconate + ATP = 6-phospho-D-gluconate + ADP + H(+)</text>
        <dbReference type="Rhea" id="RHEA:19433"/>
        <dbReference type="ChEBI" id="CHEBI:15378"/>
        <dbReference type="ChEBI" id="CHEBI:18391"/>
        <dbReference type="ChEBI" id="CHEBI:30616"/>
        <dbReference type="ChEBI" id="CHEBI:58759"/>
        <dbReference type="ChEBI" id="CHEBI:456216"/>
        <dbReference type="EC" id="2.7.1.12"/>
    </reaction>
</comment>
<evidence type="ECO:0000313" key="11">
    <source>
        <dbReference type="Proteomes" id="UP001165079"/>
    </source>
</evidence>
<dbReference type="SUPFAM" id="SSF52540">
    <property type="entry name" value="P-loop containing nucleoside triphosphate hydrolases"/>
    <property type="match status" value="1"/>
</dbReference>
<dbReference type="InterPro" id="IPR027417">
    <property type="entry name" value="P-loop_NTPase"/>
</dbReference>
<organism evidence="10 11">
    <name type="scientific">Actinorhabdospora filicis</name>
    <dbReference type="NCBI Taxonomy" id="1785913"/>
    <lineage>
        <taxon>Bacteria</taxon>
        <taxon>Bacillati</taxon>
        <taxon>Actinomycetota</taxon>
        <taxon>Actinomycetes</taxon>
        <taxon>Micromonosporales</taxon>
        <taxon>Micromonosporaceae</taxon>
        <taxon>Actinorhabdospora</taxon>
    </lineage>
</organism>
<sequence length="158" mass="16397">MTPIVVMGASGAGKTTVARALAARLGVPFADADDLHPPASVAAMRAGRPLTDTDRWPWLRDVAAVLAARDVVVACSSLKRAHRDVLREAGDVAFAHLDVAADELRRRVAARTGHFMPAALVDGQLAALEPLGPGEHGITIAAATVDAAVDAIAAWARQ</sequence>
<proteinExistence type="inferred from homology"/>
<dbReference type="EC" id="2.7.1.12" evidence="3 9"/>
<evidence type="ECO:0000313" key="10">
    <source>
        <dbReference type="EMBL" id="GLZ76608.1"/>
    </source>
</evidence>
<comment type="caution">
    <text evidence="10">The sequence shown here is derived from an EMBL/GenBank/DDBJ whole genome shotgun (WGS) entry which is preliminary data.</text>
</comment>
<evidence type="ECO:0000256" key="6">
    <source>
        <dbReference type="ARBA" id="ARBA00022777"/>
    </source>
</evidence>
<keyword evidence="7 9" id="KW-0067">ATP-binding</keyword>
<keyword evidence="11" id="KW-1185">Reference proteome</keyword>
<dbReference type="RefSeq" id="WP_285661775.1">
    <property type="nucleotide sequence ID" value="NZ_BSTX01000001.1"/>
</dbReference>
<dbReference type="PANTHER" id="PTHR43442:SF3">
    <property type="entry name" value="GLUCONOKINASE-RELATED"/>
    <property type="match status" value="1"/>
</dbReference>
<dbReference type="Gene3D" id="3.40.50.300">
    <property type="entry name" value="P-loop containing nucleotide triphosphate hydrolases"/>
    <property type="match status" value="1"/>
</dbReference>
<evidence type="ECO:0000256" key="1">
    <source>
        <dbReference type="ARBA" id="ARBA00004761"/>
    </source>
</evidence>
<dbReference type="CDD" id="cd02021">
    <property type="entry name" value="GntK"/>
    <property type="match status" value="1"/>
</dbReference>
<dbReference type="Proteomes" id="UP001165079">
    <property type="component" value="Unassembled WGS sequence"/>
</dbReference>
<accession>A0A9W6SHX9</accession>
<dbReference type="EMBL" id="BSTX01000001">
    <property type="protein sequence ID" value="GLZ76608.1"/>
    <property type="molecule type" value="Genomic_DNA"/>
</dbReference>
<evidence type="ECO:0000256" key="5">
    <source>
        <dbReference type="ARBA" id="ARBA00022741"/>
    </source>
</evidence>
<comment type="similarity">
    <text evidence="2 9">Belongs to the gluconokinase GntK/GntV family.</text>
</comment>
<keyword evidence="5 9" id="KW-0547">Nucleotide-binding</keyword>
<evidence type="ECO:0000256" key="2">
    <source>
        <dbReference type="ARBA" id="ARBA00008420"/>
    </source>
</evidence>
<keyword evidence="4 9" id="KW-0808">Transferase</keyword>
<reference evidence="10" key="1">
    <citation type="submission" date="2023-03" db="EMBL/GenBank/DDBJ databases">
        <title>Actinorhabdospora filicis NBRC 111898.</title>
        <authorList>
            <person name="Ichikawa N."/>
            <person name="Sato H."/>
            <person name="Tonouchi N."/>
        </authorList>
    </citation>
    <scope>NUCLEOTIDE SEQUENCE</scope>
    <source>
        <strain evidence="10">NBRC 111898</strain>
    </source>
</reference>